<organism evidence="2 3">
    <name type="scientific">Liparis tanakae</name>
    <name type="common">Tanaka's snailfish</name>
    <dbReference type="NCBI Taxonomy" id="230148"/>
    <lineage>
        <taxon>Eukaryota</taxon>
        <taxon>Metazoa</taxon>
        <taxon>Chordata</taxon>
        <taxon>Craniata</taxon>
        <taxon>Vertebrata</taxon>
        <taxon>Euteleostomi</taxon>
        <taxon>Actinopterygii</taxon>
        <taxon>Neopterygii</taxon>
        <taxon>Teleostei</taxon>
        <taxon>Neoteleostei</taxon>
        <taxon>Acanthomorphata</taxon>
        <taxon>Eupercaria</taxon>
        <taxon>Perciformes</taxon>
        <taxon>Cottioidei</taxon>
        <taxon>Cottales</taxon>
        <taxon>Liparidae</taxon>
        <taxon>Liparis</taxon>
    </lineage>
</organism>
<evidence type="ECO:0000313" key="2">
    <source>
        <dbReference type="EMBL" id="TNN51139.1"/>
    </source>
</evidence>
<dbReference type="EMBL" id="SRLO01000593">
    <property type="protein sequence ID" value="TNN51139.1"/>
    <property type="molecule type" value="Genomic_DNA"/>
</dbReference>
<protein>
    <submittedName>
        <fullName evidence="2">Uncharacterized protein</fullName>
    </submittedName>
</protein>
<feature type="region of interest" description="Disordered" evidence="1">
    <location>
        <begin position="1"/>
        <end position="59"/>
    </location>
</feature>
<feature type="compositionally biased region" description="Basic and acidic residues" evidence="1">
    <location>
        <begin position="1"/>
        <end position="28"/>
    </location>
</feature>
<proteinExistence type="predicted"/>
<dbReference type="Proteomes" id="UP000314294">
    <property type="component" value="Unassembled WGS sequence"/>
</dbReference>
<evidence type="ECO:0000256" key="1">
    <source>
        <dbReference type="SAM" id="MobiDB-lite"/>
    </source>
</evidence>
<reference evidence="2 3" key="1">
    <citation type="submission" date="2019-03" db="EMBL/GenBank/DDBJ databases">
        <title>First draft genome of Liparis tanakae, snailfish: a comprehensive survey of snailfish specific genes.</title>
        <authorList>
            <person name="Kim W."/>
            <person name="Song I."/>
            <person name="Jeong J.-H."/>
            <person name="Kim D."/>
            <person name="Kim S."/>
            <person name="Ryu S."/>
            <person name="Song J.Y."/>
            <person name="Lee S.K."/>
        </authorList>
    </citation>
    <scope>NUCLEOTIDE SEQUENCE [LARGE SCALE GENOMIC DNA]</scope>
    <source>
        <tissue evidence="2">Muscle</tissue>
    </source>
</reference>
<keyword evidence="3" id="KW-1185">Reference proteome</keyword>
<evidence type="ECO:0000313" key="3">
    <source>
        <dbReference type="Proteomes" id="UP000314294"/>
    </source>
</evidence>
<gene>
    <name evidence="2" type="ORF">EYF80_038660</name>
</gene>
<name>A0A4Z2GCN7_9TELE</name>
<comment type="caution">
    <text evidence="2">The sequence shown here is derived from an EMBL/GenBank/DDBJ whole genome shotgun (WGS) entry which is preliminary data.</text>
</comment>
<dbReference type="AlphaFoldDB" id="A0A4Z2GCN7"/>
<accession>A0A4Z2GCN7</accession>
<feature type="compositionally biased region" description="Acidic residues" evidence="1">
    <location>
        <begin position="47"/>
        <end position="59"/>
    </location>
</feature>
<sequence>MDWHERHEDELCRGEARREPAGGEEPRADSQVPGASDEAPDCRGEVVEEEVEEEEVVES</sequence>